<dbReference type="InterPro" id="IPR017968">
    <property type="entry name" value="Acylphosphatase_CS"/>
</dbReference>
<dbReference type="InterPro" id="IPR036046">
    <property type="entry name" value="Acylphosphatase-like_dom_sf"/>
</dbReference>
<evidence type="ECO:0000313" key="11">
    <source>
        <dbReference type="Proteomes" id="UP001595989"/>
    </source>
</evidence>
<keyword evidence="5 6" id="KW-0378">Hydrolase</keyword>
<keyword evidence="11" id="KW-1185">Reference proteome</keyword>
<evidence type="ECO:0000256" key="5">
    <source>
        <dbReference type="PROSITE-ProRule" id="PRU00520"/>
    </source>
</evidence>
<evidence type="ECO:0000256" key="2">
    <source>
        <dbReference type="ARBA" id="ARBA00012150"/>
    </source>
</evidence>
<dbReference type="SUPFAM" id="SSF54975">
    <property type="entry name" value="Acylphosphatase/BLUF domain-like"/>
    <property type="match status" value="1"/>
</dbReference>
<dbReference type="EMBL" id="JBHSFU010000003">
    <property type="protein sequence ID" value="MFC4557322.1"/>
    <property type="molecule type" value="Genomic_DNA"/>
</dbReference>
<evidence type="ECO:0000256" key="1">
    <source>
        <dbReference type="ARBA" id="ARBA00005614"/>
    </source>
</evidence>
<dbReference type="Proteomes" id="UP001595989">
    <property type="component" value="Unassembled WGS sequence"/>
</dbReference>
<dbReference type="EC" id="3.6.1.7" evidence="2 5"/>
<accession>A0ABV9DFZ6</accession>
<dbReference type="PANTHER" id="PTHR47268">
    <property type="entry name" value="ACYLPHOSPHATASE"/>
    <property type="match status" value="1"/>
</dbReference>
<evidence type="ECO:0000256" key="3">
    <source>
        <dbReference type="ARBA" id="ARBA00015991"/>
    </source>
</evidence>
<dbReference type="InterPro" id="IPR001792">
    <property type="entry name" value="Acylphosphatase-like_dom"/>
</dbReference>
<evidence type="ECO:0000313" key="10">
    <source>
        <dbReference type="EMBL" id="MFC4557322.1"/>
    </source>
</evidence>
<feature type="domain" description="Acylphosphatase-like" evidence="9">
    <location>
        <begin position="2"/>
        <end position="90"/>
    </location>
</feature>
<evidence type="ECO:0000256" key="6">
    <source>
        <dbReference type="RuleBase" id="RU000553"/>
    </source>
</evidence>
<dbReference type="PROSITE" id="PS51160">
    <property type="entry name" value="ACYLPHOSPHATASE_3"/>
    <property type="match status" value="1"/>
</dbReference>
<sequence length="90" mass="10185">MQAHMTIHGRVQGVGFRKSAKNHAQKQNLTGWVQNKQDGTVELKVEGAKDSINSYISMLKDGFNPYIKVEKVEMNQSGNEEGFDDFTIKR</sequence>
<dbReference type="RefSeq" id="WP_390293266.1">
    <property type="nucleotide sequence ID" value="NZ_JBHSFU010000003.1"/>
</dbReference>
<comment type="similarity">
    <text evidence="1 7">Belongs to the acylphosphatase family.</text>
</comment>
<feature type="region of interest" description="Disordered" evidence="8">
    <location>
        <begin position="1"/>
        <end position="20"/>
    </location>
</feature>
<comment type="catalytic activity">
    <reaction evidence="4 5 6">
        <text>an acyl phosphate + H2O = a carboxylate + phosphate + H(+)</text>
        <dbReference type="Rhea" id="RHEA:14965"/>
        <dbReference type="ChEBI" id="CHEBI:15377"/>
        <dbReference type="ChEBI" id="CHEBI:15378"/>
        <dbReference type="ChEBI" id="CHEBI:29067"/>
        <dbReference type="ChEBI" id="CHEBI:43474"/>
        <dbReference type="ChEBI" id="CHEBI:59918"/>
        <dbReference type="EC" id="3.6.1.7"/>
    </reaction>
</comment>
<feature type="active site" evidence="5">
    <location>
        <position position="17"/>
    </location>
</feature>
<dbReference type="Gene3D" id="3.30.70.100">
    <property type="match status" value="1"/>
</dbReference>
<dbReference type="PANTHER" id="PTHR47268:SF4">
    <property type="entry name" value="ACYLPHOSPHATASE"/>
    <property type="match status" value="1"/>
</dbReference>
<dbReference type="PRINTS" id="PR00112">
    <property type="entry name" value="ACYLPHPHTASE"/>
</dbReference>
<evidence type="ECO:0000256" key="7">
    <source>
        <dbReference type="RuleBase" id="RU004168"/>
    </source>
</evidence>
<evidence type="ECO:0000259" key="9">
    <source>
        <dbReference type="PROSITE" id="PS51160"/>
    </source>
</evidence>
<comment type="caution">
    <text evidence="10">The sequence shown here is derived from an EMBL/GenBank/DDBJ whole genome shotgun (WGS) entry which is preliminary data.</text>
</comment>
<dbReference type="PROSITE" id="PS00150">
    <property type="entry name" value="ACYLPHOSPHATASE_1"/>
    <property type="match status" value="1"/>
</dbReference>
<gene>
    <name evidence="10" type="ORF">ACFO3D_03760</name>
</gene>
<evidence type="ECO:0000256" key="8">
    <source>
        <dbReference type="SAM" id="MobiDB-lite"/>
    </source>
</evidence>
<dbReference type="Pfam" id="PF00708">
    <property type="entry name" value="Acylphosphatase"/>
    <property type="match status" value="1"/>
</dbReference>
<reference evidence="11" key="1">
    <citation type="journal article" date="2019" name="Int. J. Syst. Evol. Microbiol.">
        <title>The Global Catalogue of Microorganisms (GCM) 10K type strain sequencing project: providing services to taxonomists for standard genome sequencing and annotation.</title>
        <authorList>
            <consortium name="The Broad Institute Genomics Platform"/>
            <consortium name="The Broad Institute Genome Sequencing Center for Infectious Disease"/>
            <person name="Wu L."/>
            <person name="Ma J."/>
        </authorList>
    </citation>
    <scope>NUCLEOTIDE SEQUENCE [LARGE SCALE GENOMIC DNA]</scope>
    <source>
        <strain evidence="11">CGMCC 4.7426</strain>
    </source>
</reference>
<dbReference type="PROSITE" id="PS00151">
    <property type="entry name" value="ACYLPHOSPHATASE_2"/>
    <property type="match status" value="1"/>
</dbReference>
<evidence type="ECO:0000256" key="4">
    <source>
        <dbReference type="ARBA" id="ARBA00047645"/>
    </source>
</evidence>
<organism evidence="10 11">
    <name type="scientific">Virgibacillus kekensis</name>
    <dbReference type="NCBI Taxonomy" id="202261"/>
    <lineage>
        <taxon>Bacteria</taxon>
        <taxon>Bacillati</taxon>
        <taxon>Bacillota</taxon>
        <taxon>Bacilli</taxon>
        <taxon>Bacillales</taxon>
        <taxon>Bacillaceae</taxon>
        <taxon>Virgibacillus</taxon>
    </lineage>
</organism>
<proteinExistence type="inferred from homology"/>
<feature type="active site" evidence="5">
    <location>
        <position position="35"/>
    </location>
</feature>
<protein>
    <recommendedName>
        <fullName evidence="3 5">Acylphosphatase</fullName>
        <ecNumber evidence="2 5">3.6.1.7</ecNumber>
    </recommendedName>
</protein>
<name>A0ABV9DFZ6_9BACI</name>
<dbReference type="InterPro" id="IPR020456">
    <property type="entry name" value="Acylphosphatase"/>
</dbReference>